<dbReference type="GO" id="GO:0003677">
    <property type="term" value="F:DNA binding"/>
    <property type="evidence" value="ECO:0007669"/>
    <property type="project" value="UniProtKB-KW"/>
</dbReference>
<dbReference type="InterPro" id="IPR016177">
    <property type="entry name" value="DNA-bd_dom_sf"/>
</dbReference>
<dbReference type="Proteomes" id="UP000442533">
    <property type="component" value="Unassembled WGS sequence"/>
</dbReference>
<name>A0A844HAG7_9RHOB</name>
<feature type="region of interest" description="Disordered" evidence="4">
    <location>
        <begin position="55"/>
        <end position="75"/>
    </location>
</feature>
<feature type="non-terminal residue" evidence="6">
    <location>
        <position position="1"/>
    </location>
</feature>
<evidence type="ECO:0000256" key="2">
    <source>
        <dbReference type="ARBA" id="ARBA00023125"/>
    </source>
</evidence>
<accession>A0A844HAG7</accession>
<evidence type="ECO:0000313" key="7">
    <source>
        <dbReference type="Proteomes" id="UP000442533"/>
    </source>
</evidence>
<evidence type="ECO:0000313" key="6">
    <source>
        <dbReference type="EMBL" id="MTH35638.1"/>
    </source>
</evidence>
<evidence type="ECO:0000256" key="4">
    <source>
        <dbReference type="SAM" id="MobiDB-lite"/>
    </source>
</evidence>
<keyword evidence="3" id="KW-0804">Transcription</keyword>
<proteinExistence type="predicted"/>
<dbReference type="GO" id="GO:0003700">
    <property type="term" value="F:DNA-binding transcription factor activity"/>
    <property type="evidence" value="ECO:0007669"/>
    <property type="project" value="InterPro"/>
</dbReference>
<sequence length="142" mass="15296">REAVQMAAHFAVSFQANTSDVHAHGDWPVQITSGRRGSASRLPANNAWANLRECTHSENQRNRNKPSTNTSGVLGASYDKETGKWRAQICVDGSKKYLGLFMTREEAGAARDAAALVMHGAFANTNAGLTSAGSDDLSRWFG</sequence>
<gene>
    <name evidence="6" type="ORF">GL279_13600</name>
</gene>
<reference evidence="6 7" key="1">
    <citation type="submission" date="2019-11" db="EMBL/GenBank/DDBJ databases">
        <authorList>
            <person name="Dong K."/>
        </authorList>
    </citation>
    <scope>NUCLEOTIDE SEQUENCE [LARGE SCALE GENOMIC DNA]</scope>
    <source>
        <strain evidence="6 7">JCM 17370</strain>
    </source>
</reference>
<protein>
    <recommendedName>
        <fullName evidence="5">AP2/ERF domain-containing protein</fullName>
    </recommendedName>
</protein>
<feature type="domain" description="AP2/ERF" evidence="5">
    <location>
        <begin position="69"/>
        <end position="128"/>
    </location>
</feature>
<organism evidence="6 7">
    <name type="scientific">Paracoccus limosus</name>
    <dbReference type="NCBI Taxonomy" id="913252"/>
    <lineage>
        <taxon>Bacteria</taxon>
        <taxon>Pseudomonadati</taxon>
        <taxon>Pseudomonadota</taxon>
        <taxon>Alphaproteobacteria</taxon>
        <taxon>Rhodobacterales</taxon>
        <taxon>Paracoccaceae</taxon>
        <taxon>Paracoccus</taxon>
    </lineage>
</organism>
<dbReference type="Gene3D" id="3.30.730.10">
    <property type="entry name" value="AP2/ERF domain"/>
    <property type="match status" value="1"/>
</dbReference>
<dbReference type="SUPFAM" id="SSF54171">
    <property type="entry name" value="DNA-binding domain"/>
    <property type="match status" value="1"/>
</dbReference>
<keyword evidence="7" id="KW-1185">Reference proteome</keyword>
<dbReference type="AlphaFoldDB" id="A0A844HAG7"/>
<keyword evidence="1" id="KW-0805">Transcription regulation</keyword>
<comment type="caution">
    <text evidence="6">The sequence shown here is derived from an EMBL/GenBank/DDBJ whole genome shotgun (WGS) entry which is preliminary data.</text>
</comment>
<evidence type="ECO:0000259" key="5">
    <source>
        <dbReference type="PROSITE" id="PS51032"/>
    </source>
</evidence>
<keyword evidence="2" id="KW-0238">DNA-binding</keyword>
<dbReference type="PROSITE" id="PS51032">
    <property type="entry name" value="AP2_ERF"/>
    <property type="match status" value="1"/>
</dbReference>
<dbReference type="EMBL" id="WMIF01000019">
    <property type="protein sequence ID" value="MTH35638.1"/>
    <property type="molecule type" value="Genomic_DNA"/>
</dbReference>
<dbReference type="InterPro" id="IPR036955">
    <property type="entry name" value="AP2/ERF_dom_sf"/>
</dbReference>
<evidence type="ECO:0000256" key="3">
    <source>
        <dbReference type="ARBA" id="ARBA00023163"/>
    </source>
</evidence>
<evidence type="ECO:0000256" key="1">
    <source>
        <dbReference type="ARBA" id="ARBA00023015"/>
    </source>
</evidence>
<dbReference type="SMART" id="SM00380">
    <property type="entry name" value="AP2"/>
    <property type="match status" value="1"/>
</dbReference>
<dbReference type="InterPro" id="IPR001471">
    <property type="entry name" value="AP2/ERF_dom"/>
</dbReference>